<feature type="binding site" evidence="7 10">
    <location>
        <position position="84"/>
    </location>
    <ligand>
        <name>Mg(2+)</name>
        <dbReference type="ChEBI" id="CHEBI:18420"/>
    </ligand>
</feature>
<feature type="binding site" evidence="7 9">
    <location>
        <begin position="45"/>
        <end position="46"/>
    </location>
    <ligand>
        <name>3-methyl-2-oxobutanoate</name>
        <dbReference type="ChEBI" id="CHEBI:11851"/>
    </ligand>
</feature>
<dbReference type="EMBL" id="CP045798">
    <property type="protein sequence ID" value="QNB47401.1"/>
    <property type="molecule type" value="Genomic_DNA"/>
</dbReference>
<dbReference type="OrthoDB" id="9781789at2"/>
<proteinExistence type="inferred from homology"/>
<dbReference type="AlphaFoldDB" id="A0A7G6E5P7"/>
<keyword evidence="7 10" id="KW-0460">Magnesium</keyword>
<comment type="subcellular location">
    <subcellularLocation>
        <location evidence="7">Cytoplasm</location>
    </subcellularLocation>
</comment>
<dbReference type="NCBIfam" id="NF001452">
    <property type="entry name" value="PRK00311.1"/>
    <property type="match status" value="1"/>
</dbReference>
<evidence type="ECO:0000256" key="5">
    <source>
        <dbReference type="ARBA" id="ARBA00022679"/>
    </source>
</evidence>
<evidence type="ECO:0000256" key="9">
    <source>
        <dbReference type="PIRSR" id="PIRSR000388-2"/>
    </source>
</evidence>
<feature type="binding site" evidence="7 9">
    <location>
        <position position="114"/>
    </location>
    <ligand>
        <name>3-methyl-2-oxobutanoate</name>
        <dbReference type="ChEBI" id="CHEBI:11851"/>
    </ligand>
</feature>
<dbReference type="PANTHER" id="PTHR20881">
    <property type="entry name" value="3-METHYL-2-OXOBUTANOATE HYDROXYMETHYLTRANSFERASE"/>
    <property type="match status" value="1"/>
</dbReference>
<keyword evidence="7 10" id="KW-0479">Metal-binding</keyword>
<organism evidence="11 12">
    <name type="scientific">Thermanaerosceptrum fracticalcis</name>
    <dbReference type="NCBI Taxonomy" id="1712410"/>
    <lineage>
        <taxon>Bacteria</taxon>
        <taxon>Bacillati</taxon>
        <taxon>Bacillota</taxon>
        <taxon>Clostridia</taxon>
        <taxon>Eubacteriales</taxon>
        <taxon>Peptococcaceae</taxon>
        <taxon>Thermanaerosceptrum</taxon>
    </lineage>
</organism>
<dbReference type="GO" id="GO:0032259">
    <property type="term" value="P:methylation"/>
    <property type="evidence" value="ECO:0007669"/>
    <property type="project" value="UniProtKB-KW"/>
</dbReference>
<evidence type="ECO:0000313" key="12">
    <source>
        <dbReference type="Proteomes" id="UP000515847"/>
    </source>
</evidence>
<comment type="function">
    <text evidence="6 7">Catalyzes the reversible reaction in which hydroxymethyl group from 5,10-methylenetetrahydrofolate is transferred onto alpha-ketoisovalerate to form ketopantoate.</text>
</comment>
<dbReference type="GO" id="GO:0000287">
    <property type="term" value="F:magnesium ion binding"/>
    <property type="evidence" value="ECO:0007669"/>
    <property type="project" value="TreeGrafter"/>
</dbReference>
<dbReference type="FunFam" id="3.20.20.60:FF:000003">
    <property type="entry name" value="3-methyl-2-oxobutanoate hydroxymethyltransferase"/>
    <property type="match status" value="1"/>
</dbReference>
<dbReference type="GO" id="GO:0003864">
    <property type="term" value="F:3-methyl-2-oxobutanoate hydroxymethyltransferase activity"/>
    <property type="evidence" value="ECO:0007669"/>
    <property type="project" value="UniProtKB-UniRule"/>
</dbReference>
<dbReference type="InterPro" id="IPR015813">
    <property type="entry name" value="Pyrv/PenolPyrv_kinase-like_dom"/>
</dbReference>
<dbReference type="Pfam" id="PF02548">
    <property type="entry name" value="Pantoate_transf"/>
    <property type="match status" value="1"/>
</dbReference>
<evidence type="ECO:0000256" key="2">
    <source>
        <dbReference type="ARBA" id="ARBA00008676"/>
    </source>
</evidence>
<dbReference type="PANTHER" id="PTHR20881:SF0">
    <property type="entry name" value="3-METHYL-2-OXOBUTANOATE HYDROXYMETHYLTRANSFERASE"/>
    <property type="match status" value="1"/>
</dbReference>
<evidence type="ECO:0000256" key="1">
    <source>
        <dbReference type="ARBA" id="ARBA00005033"/>
    </source>
</evidence>
<dbReference type="PIRSF" id="PIRSF000388">
    <property type="entry name" value="Pantoate_hydroxy_MeTrfase"/>
    <property type="match status" value="1"/>
</dbReference>
<keyword evidence="4 7" id="KW-0566">Pantothenate biosynthesis</keyword>
<dbReference type="SUPFAM" id="SSF51621">
    <property type="entry name" value="Phosphoenolpyruvate/pyruvate domain"/>
    <property type="match status" value="1"/>
</dbReference>
<feature type="binding site" evidence="7 9">
    <location>
        <position position="84"/>
    </location>
    <ligand>
        <name>3-methyl-2-oxobutanoate</name>
        <dbReference type="ChEBI" id="CHEBI:11851"/>
    </ligand>
</feature>
<sequence length="276" mass="30180">MARETVTTLKEKKAREEKITMVTAYDYPSARLAEEAGIDMILVGDSLAMAVLGHETTLPVTMDEMIYHTKAVVRGAANTFVVGDMPFLSYHRSREDAVTNAGRFLQEAGAQAVKLEGGQEKLDVIKAIISAGIPVLGHLGLTPQSVHQMGGYKVQGKEKEQAERLLLDAKLLEEAGVFALVLECIPAPLAQVISRSLTIPTIGIGAGPQCDGQVLVWHDLLGITQNMKPRFVKRYADLYTHILQALKAYKDEVQSGKFPAEEHCFGMNSAFLPKLY</sequence>
<dbReference type="RefSeq" id="WP_034425255.1">
    <property type="nucleotide sequence ID" value="NZ_CP045798.1"/>
</dbReference>
<keyword evidence="12" id="KW-1185">Reference proteome</keyword>
<comment type="cofactor">
    <cofactor evidence="7 10">
        <name>Mg(2+)</name>
        <dbReference type="ChEBI" id="CHEBI:18420"/>
    </cofactor>
    <text evidence="7 10">Binds 1 Mg(2+) ion per subunit.</text>
</comment>
<dbReference type="HAMAP" id="MF_00156">
    <property type="entry name" value="PanB"/>
    <property type="match status" value="1"/>
</dbReference>
<dbReference type="InterPro" id="IPR003700">
    <property type="entry name" value="Pantoate_hydroxy_MeTrfase"/>
</dbReference>
<evidence type="ECO:0000256" key="7">
    <source>
        <dbReference type="HAMAP-Rule" id="MF_00156"/>
    </source>
</evidence>
<dbReference type="EC" id="2.1.2.11" evidence="7"/>
<feature type="binding site" evidence="7 10">
    <location>
        <position position="116"/>
    </location>
    <ligand>
        <name>Mg(2+)</name>
        <dbReference type="ChEBI" id="CHEBI:18420"/>
    </ligand>
</feature>
<reference evidence="11 12" key="1">
    <citation type="journal article" date="2019" name="Front. Microbiol.">
        <title>Thermoanaerosceptrum fracticalcis gen. nov. sp. nov., a Novel Fumarate-Fermenting Microorganism From a Deep Fractured Carbonate Aquifer of the US Great Basin.</title>
        <authorList>
            <person name="Hamilton-Brehm S.D."/>
            <person name="Stewart L.E."/>
            <person name="Zavarin M."/>
            <person name="Caldwell M."/>
            <person name="Lawson P.A."/>
            <person name="Onstott T.C."/>
            <person name="Grzymski J."/>
            <person name="Neveux I."/>
            <person name="Lollar B.S."/>
            <person name="Russell C.E."/>
            <person name="Moser D.P."/>
        </authorList>
    </citation>
    <scope>NUCLEOTIDE SEQUENCE [LARGE SCALE GENOMIC DNA]</scope>
    <source>
        <strain evidence="11 12">DRI-13</strain>
    </source>
</reference>
<keyword evidence="5 7" id="KW-0808">Transferase</keyword>
<dbReference type="CDD" id="cd06557">
    <property type="entry name" value="KPHMT-like"/>
    <property type="match status" value="1"/>
</dbReference>
<comment type="subunit">
    <text evidence="3 7">Homodecamer; pentamer of dimers.</text>
</comment>
<keyword evidence="11" id="KW-0489">Methyltransferase</keyword>
<dbReference type="Gene3D" id="3.20.20.60">
    <property type="entry name" value="Phosphoenolpyruvate-binding domains"/>
    <property type="match status" value="1"/>
</dbReference>
<dbReference type="GO" id="GO:0015940">
    <property type="term" value="P:pantothenate biosynthetic process"/>
    <property type="evidence" value="ECO:0007669"/>
    <property type="project" value="UniProtKB-UniRule"/>
</dbReference>
<evidence type="ECO:0000256" key="8">
    <source>
        <dbReference type="PIRSR" id="PIRSR000388-1"/>
    </source>
</evidence>
<dbReference type="GO" id="GO:0005737">
    <property type="term" value="C:cytoplasm"/>
    <property type="evidence" value="ECO:0007669"/>
    <property type="project" value="UniProtKB-SubCell"/>
</dbReference>
<feature type="active site" description="Proton acceptor" evidence="7 8">
    <location>
        <position position="183"/>
    </location>
</feature>
<dbReference type="UniPathway" id="UPA00028">
    <property type="reaction ID" value="UER00003"/>
</dbReference>
<comment type="similarity">
    <text evidence="2 7">Belongs to the PanB family.</text>
</comment>
<dbReference type="Proteomes" id="UP000515847">
    <property type="component" value="Chromosome"/>
</dbReference>
<keyword evidence="7" id="KW-0963">Cytoplasm</keyword>
<dbReference type="NCBIfam" id="TIGR00222">
    <property type="entry name" value="panB"/>
    <property type="match status" value="1"/>
</dbReference>
<evidence type="ECO:0000256" key="10">
    <source>
        <dbReference type="PIRSR" id="PIRSR000388-3"/>
    </source>
</evidence>
<evidence type="ECO:0000256" key="3">
    <source>
        <dbReference type="ARBA" id="ARBA00011424"/>
    </source>
</evidence>
<comment type="pathway">
    <text evidence="1 7">Cofactor biosynthesis; (R)-pantothenate biosynthesis; (R)-pantoate from 3-methyl-2-oxobutanoate: step 1/2.</text>
</comment>
<feature type="binding site" evidence="7 10">
    <location>
        <position position="45"/>
    </location>
    <ligand>
        <name>Mg(2+)</name>
        <dbReference type="ChEBI" id="CHEBI:18420"/>
    </ligand>
</feature>
<accession>A0A7G6E5P7</accession>
<evidence type="ECO:0000256" key="4">
    <source>
        <dbReference type="ARBA" id="ARBA00022655"/>
    </source>
</evidence>
<dbReference type="KEGG" id="tfr:BR63_14545"/>
<evidence type="ECO:0000256" key="6">
    <source>
        <dbReference type="ARBA" id="ARBA00056497"/>
    </source>
</evidence>
<gene>
    <name evidence="7 11" type="primary">panB</name>
    <name evidence="11" type="ORF">BR63_14545</name>
</gene>
<name>A0A7G6E5P7_THEFR</name>
<dbReference type="GO" id="GO:0008168">
    <property type="term" value="F:methyltransferase activity"/>
    <property type="evidence" value="ECO:0007669"/>
    <property type="project" value="UniProtKB-KW"/>
</dbReference>
<evidence type="ECO:0000313" key="11">
    <source>
        <dbReference type="EMBL" id="QNB47401.1"/>
    </source>
</evidence>
<dbReference type="InterPro" id="IPR040442">
    <property type="entry name" value="Pyrv_kinase-like_dom_sf"/>
</dbReference>
<protein>
    <recommendedName>
        <fullName evidence="7">3-methyl-2-oxobutanoate hydroxymethyltransferase</fullName>
        <ecNumber evidence="7">2.1.2.11</ecNumber>
    </recommendedName>
    <alternativeName>
        <fullName evidence="7">Ketopantoate hydroxymethyltransferase</fullName>
        <shortName evidence="7">KPHMT</shortName>
    </alternativeName>
</protein>
<comment type="catalytic activity">
    <reaction evidence="7">
        <text>(6R)-5,10-methylene-5,6,7,8-tetrahydrofolate + 3-methyl-2-oxobutanoate + H2O = 2-dehydropantoate + (6S)-5,6,7,8-tetrahydrofolate</text>
        <dbReference type="Rhea" id="RHEA:11824"/>
        <dbReference type="ChEBI" id="CHEBI:11561"/>
        <dbReference type="ChEBI" id="CHEBI:11851"/>
        <dbReference type="ChEBI" id="CHEBI:15377"/>
        <dbReference type="ChEBI" id="CHEBI:15636"/>
        <dbReference type="ChEBI" id="CHEBI:57453"/>
        <dbReference type="EC" id="2.1.2.11"/>
    </reaction>
</comment>